<organism evidence="1 2">
    <name type="scientific">Mucilaginibacter psychrotolerans</name>
    <dbReference type="NCBI Taxonomy" id="1524096"/>
    <lineage>
        <taxon>Bacteria</taxon>
        <taxon>Pseudomonadati</taxon>
        <taxon>Bacteroidota</taxon>
        <taxon>Sphingobacteriia</taxon>
        <taxon>Sphingobacteriales</taxon>
        <taxon>Sphingobacteriaceae</taxon>
        <taxon>Mucilaginibacter</taxon>
    </lineage>
</organism>
<evidence type="ECO:0000313" key="1">
    <source>
        <dbReference type="EMBL" id="TFF36326.1"/>
    </source>
</evidence>
<protein>
    <submittedName>
        <fullName evidence="1">Uncharacterized protein</fullName>
    </submittedName>
</protein>
<accession>A0A4Y8SD90</accession>
<dbReference type="OrthoDB" id="1358501at2"/>
<dbReference type="AlphaFoldDB" id="A0A4Y8SD90"/>
<proteinExistence type="predicted"/>
<dbReference type="RefSeq" id="WP_133232318.1">
    <property type="nucleotide sequence ID" value="NZ_SOZE01000016.1"/>
</dbReference>
<dbReference type="EMBL" id="SOZE01000016">
    <property type="protein sequence ID" value="TFF36326.1"/>
    <property type="molecule type" value="Genomic_DNA"/>
</dbReference>
<sequence length="170" mass="19374">MIAKGNWQGYYQFDNKRHESMRGHKHTYFGIAIVNIADNRFSGTVQDDLASGGTEGIGEITGTVDGDEVEFIKQMPVMTVLRADGTRQTFNKKHRKIYYAGKLSADGMSISGQWRFKFGFLWIGIIPIPMPPTSGTWTMTFKRISIFAHRKPINPTRHAYRHQPETTYAQ</sequence>
<gene>
    <name evidence="1" type="ORF">E2R66_15940</name>
</gene>
<reference evidence="1 2" key="1">
    <citation type="journal article" date="2017" name="Int. J. Syst. Evol. Microbiol.">
        <title>Mucilaginibacterpsychrotolerans sp. nov., isolated from peatlands.</title>
        <authorList>
            <person name="Deng Y."/>
            <person name="Shen L."/>
            <person name="Xu B."/>
            <person name="Liu Y."/>
            <person name="Gu Z."/>
            <person name="Liu H."/>
            <person name="Zhou Y."/>
        </authorList>
    </citation>
    <scope>NUCLEOTIDE SEQUENCE [LARGE SCALE GENOMIC DNA]</scope>
    <source>
        <strain evidence="1 2">NH7-4</strain>
    </source>
</reference>
<evidence type="ECO:0000313" key="2">
    <source>
        <dbReference type="Proteomes" id="UP000297540"/>
    </source>
</evidence>
<dbReference type="Proteomes" id="UP000297540">
    <property type="component" value="Unassembled WGS sequence"/>
</dbReference>
<name>A0A4Y8SD90_9SPHI</name>
<keyword evidence="2" id="KW-1185">Reference proteome</keyword>
<comment type="caution">
    <text evidence="1">The sequence shown here is derived from an EMBL/GenBank/DDBJ whole genome shotgun (WGS) entry which is preliminary data.</text>
</comment>